<evidence type="ECO:0000313" key="3">
    <source>
        <dbReference type="EMBL" id="OLF12110.1"/>
    </source>
</evidence>
<feature type="domain" description="HTH rpiR-type" evidence="1">
    <location>
        <begin position="3"/>
        <end position="79"/>
    </location>
</feature>
<evidence type="ECO:0008006" key="5">
    <source>
        <dbReference type="Google" id="ProtNLM"/>
    </source>
</evidence>
<dbReference type="InterPro" id="IPR009057">
    <property type="entry name" value="Homeodomain-like_sf"/>
</dbReference>
<evidence type="ECO:0000313" key="4">
    <source>
        <dbReference type="Proteomes" id="UP000185696"/>
    </source>
</evidence>
<gene>
    <name evidence="3" type="ORF">BLA60_08815</name>
</gene>
<dbReference type="GO" id="GO:0097367">
    <property type="term" value="F:carbohydrate derivative binding"/>
    <property type="evidence" value="ECO:0007669"/>
    <property type="project" value="InterPro"/>
</dbReference>
<dbReference type="SUPFAM" id="SSF53697">
    <property type="entry name" value="SIS domain"/>
    <property type="match status" value="1"/>
</dbReference>
<dbReference type="SUPFAM" id="SSF46689">
    <property type="entry name" value="Homeodomain-like"/>
    <property type="match status" value="1"/>
</dbReference>
<dbReference type="Proteomes" id="UP000185696">
    <property type="component" value="Unassembled WGS sequence"/>
</dbReference>
<organism evidence="3 4">
    <name type="scientific">Actinophytocola xinjiangensis</name>
    <dbReference type="NCBI Taxonomy" id="485602"/>
    <lineage>
        <taxon>Bacteria</taxon>
        <taxon>Bacillati</taxon>
        <taxon>Actinomycetota</taxon>
        <taxon>Actinomycetes</taxon>
        <taxon>Pseudonocardiales</taxon>
        <taxon>Pseudonocardiaceae</taxon>
    </lineage>
</organism>
<name>A0A7Z0WP63_9PSEU</name>
<protein>
    <recommendedName>
        <fullName evidence="5">RpiR family transcriptional regulator</fullName>
    </recommendedName>
</protein>
<feature type="domain" description="SIS" evidence="2">
    <location>
        <begin position="126"/>
        <end position="265"/>
    </location>
</feature>
<dbReference type="InterPro" id="IPR000281">
    <property type="entry name" value="HTH_RpiR"/>
</dbReference>
<dbReference type="GO" id="GO:1901135">
    <property type="term" value="P:carbohydrate derivative metabolic process"/>
    <property type="evidence" value="ECO:0007669"/>
    <property type="project" value="InterPro"/>
</dbReference>
<dbReference type="EMBL" id="MSIF01000003">
    <property type="protein sequence ID" value="OLF12110.1"/>
    <property type="molecule type" value="Genomic_DNA"/>
</dbReference>
<dbReference type="GO" id="GO:0003677">
    <property type="term" value="F:DNA binding"/>
    <property type="evidence" value="ECO:0007669"/>
    <property type="project" value="InterPro"/>
</dbReference>
<keyword evidence="4" id="KW-1185">Reference proteome</keyword>
<dbReference type="Pfam" id="PF01380">
    <property type="entry name" value="SIS"/>
    <property type="match status" value="1"/>
</dbReference>
<comment type="caution">
    <text evidence="3">The sequence shown here is derived from an EMBL/GenBank/DDBJ whole genome shotgun (WGS) entry which is preliminary data.</text>
</comment>
<proteinExistence type="predicted"/>
<dbReference type="InterPro" id="IPR001347">
    <property type="entry name" value="SIS_dom"/>
</dbReference>
<dbReference type="InterPro" id="IPR046348">
    <property type="entry name" value="SIS_dom_sf"/>
</dbReference>
<dbReference type="OrthoDB" id="3808596at2"/>
<evidence type="ECO:0000259" key="1">
    <source>
        <dbReference type="PROSITE" id="PS51071"/>
    </source>
</evidence>
<dbReference type="InterPro" id="IPR047640">
    <property type="entry name" value="RpiR-like"/>
</dbReference>
<dbReference type="PANTHER" id="PTHR30514">
    <property type="entry name" value="GLUCOKINASE"/>
    <property type="match status" value="1"/>
</dbReference>
<dbReference type="Pfam" id="PF01418">
    <property type="entry name" value="HTH_6"/>
    <property type="match status" value="1"/>
</dbReference>
<dbReference type="AlphaFoldDB" id="A0A7Z0WP63"/>
<reference evidence="3 4" key="1">
    <citation type="submission" date="2016-12" db="EMBL/GenBank/DDBJ databases">
        <title>The draft genome sequence of Actinophytocola xinjiangensis.</title>
        <authorList>
            <person name="Wang W."/>
            <person name="Yuan L."/>
        </authorList>
    </citation>
    <scope>NUCLEOTIDE SEQUENCE [LARGE SCALE GENOMIC DNA]</scope>
    <source>
        <strain evidence="3 4">CGMCC 4.4663</strain>
    </source>
</reference>
<dbReference type="Gene3D" id="3.40.50.10490">
    <property type="entry name" value="Glucose-6-phosphate isomerase like protein, domain 1"/>
    <property type="match status" value="1"/>
</dbReference>
<evidence type="ECO:0000259" key="2">
    <source>
        <dbReference type="PROSITE" id="PS51464"/>
    </source>
</evidence>
<dbReference type="Gene3D" id="1.10.10.10">
    <property type="entry name" value="Winged helix-like DNA-binding domain superfamily/Winged helix DNA-binding domain"/>
    <property type="match status" value="1"/>
</dbReference>
<accession>A0A7Z0WP63</accession>
<dbReference type="GO" id="GO:0003700">
    <property type="term" value="F:DNA-binding transcription factor activity"/>
    <property type="evidence" value="ECO:0007669"/>
    <property type="project" value="InterPro"/>
</dbReference>
<sequence length="293" mass="31110">MDEPLHQRVTALAGNLSASERRVAEFMANHPEVVVSCSAAELGARTGTSDATVVRTTKALGYSGVRELKRSLLRVFTRQRDLAATLDGRLDRAGRTGDQFAGVLDDSIELLGHLRDTVDPDAWRRAIDALRGARSVMVYGIGPAACVAAYLSLSLTRIGVATREVTTTGFRLADELTTLRAGDVVVVFAPLREFREISVLVDYAGEVAAPVVLVTESLGMALESRVHAVLSTPQSTTGAASEITGALVLAHALTMTLAAHARDDAVTTLRLVNQLRAAIVGTELDMATLPPPD</sequence>
<dbReference type="PROSITE" id="PS51464">
    <property type="entry name" value="SIS"/>
    <property type="match status" value="1"/>
</dbReference>
<dbReference type="RefSeq" id="WP_075132299.1">
    <property type="nucleotide sequence ID" value="NZ_MSIF01000003.1"/>
</dbReference>
<dbReference type="InterPro" id="IPR036388">
    <property type="entry name" value="WH-like_DNA-bd_sf"/>
</dbReference>
<dbReference type="PROSITE" id="PS51071">
    <property type="entry name" value="HTH_RPIR"/>
    <property type="match status" value="1"/>
</dbReference>